<dbReference type="KEGG" id="lant:TUM19329_17580"/>
<evidence type="ECO:0000313" key="1">
    <source>
        <dbReference type="EMBL" id="BCA95397.1"/>
    </source>
</evidence>
<evidence type="ECO:0008006" key="3">
    <source>
        <dbReference type="Google" id="ProtNLM"/>
    </source>
</evidence>
<proteinExistence type="predicted"/>
<name>A0A6F8T5G6_9GAMM</name>
<reference evidence="1" key="1">
    <citation type="journal article" date="2020" name="Microbiol. Resour. Announc.">
        <title>Complete Genome Sequence of Novel Psychrotolerant Legionella Strain TUM19329, Isolated from Antarctic Lake Sediment.</title>
        <authorList>
            <person name="Shimada S."/>
            <person name="Nakai R."/>
            <person name="Aoki K."/>
            <person name="Shimoeda N."/>
            <person name="Ohno G."/>
            <person name="Miyazaki Y."/>
            <person name="Kudoh S."/>
            <person name="Imura S."/>
            <person name="Watanabe K."/>
            <person name="Ishii Y."/>
            <person name="Tateda K."/>
        </authorList>
    </citation>
    <scope>NUCLEOTIDE SEQUENCE [LARGE SCALE GENOMIC DNA]</scope>
    <source>
        <strain evidence="1">TUM19329</strain>
    </source>
</reference>
<dbReference type="EMBL" id="AP022839">
    <property type="protein sequence ID" value="BCA95397.1"/>
    <property type="molecule type" value="Genomic_DNA"/>
</dbReference>
<protein>
    <recommendedName>
        <fullName evidence="3">Inverse autotransporter beta-domain domain-containing protein</fullName>
    </recommendedName>
</protein>
<dbReference type="Proteomes" id="UP000502894">
    <property type="component" value="Chromosome"/>
</dbReference>
<keyword evidence="2" id="KW-1185">Reference proteome</keyword>
<evidence type="ECO:0000313" key="2">
    <source>
        <dbReference type="Proteomes" id="UP000502894"/>
    </source>
</evidence>
<gene>
    <name evidence="1" type="ORF">TUM19329_17580</name>
</gene>
<accession>A0A6F8T5G6</accession>
<dbReference type="AlphaFoldDB" id="A0A6F8T5G6"/>
<organism evidence="1 2">
    <name type="scientific">Legionella antarctica</name>
    <dbReference type="NCBI Taxonomy" id="2708020"/>
    <lineage>
        <taxon>Bacteria</taxon>
        <taxon>Pseudomonadati</taxon>
        <taxon>Pseudomonadota</taxon>
        <taxon>Gammaproteobacteria</taxon>
        <taxon>Legionellales</taxon>
        <taxon>Legionellaceae</taxon>
        <taxon>Legionella</taxon>
    </lineage>
</organism>
<sequence>MIPLAGNSNQSFFMDLTGKYGNDDAGLLSAGLGSRTVVRDNAILGVYLFGDYNRTPNSNYFKVVNPGIEGMTRAWDAHLNGYFPVGRKSKTMAIYTGTQAGISNTMFFSGHSQYDKLFDLVEDVGAGTDFEIGRTFLSLNRTRLFAGGYYFSPKYSSAIKGVEGGIEMPLKYRGMQVGIRDSYDNINHNTIALTLRVTFGGLEQTQSADIQERMLDLIPRHLGNLRSGDGIPSQESVVDTGRKTLIQDNIWFFNADGTPSMVEGFQSCTFEHPCIGLAQTQIDTINTLAPNANFYLSSGTYNNPLIGSGFNFYNGQNIFGRTSDFRQLAIGNNRPLVNDTLIFNGNTNLYNLRIQGNSVQVLETGGMLVPFQVGLLTAPTSMGVINIYNSDINQSSTTNNVMSVANNSNVSFPGLWPFSKTCYEII</sequence>
<dbReference type="InterPro" id="IPR038177">
    <property type="entry name" value="IAT_beta_sf"/>
</dbReference>
<dbReference type="Gene3D" id="2.40.160.160">
    <property type="entry name" value="Inverse autotransporter, beta-domain"/>
    <property type="match status" value="1"/>
</dbReference>